<accession>A0A9D2UEM3</accession>
<feature type="domain" description="SGNH" evidence="3">
    <location>
        <begin position="487"/>
        <end position="695"/>
    </location>
</feature>
<reference evidence="4" key="1">
    <citation type="journal article" date="2021" name="PeerJ">
        <title>Extensive microbial diversity within the chicken gut microbiome revealed by metagenomics and culture.</title>
        <authorList>
            <person name="Gilroy R."/>
            <person name="Ravi A."/>
            <person name="Getino M."/>
            <person name="Pursley I."/>
            <person name="Horton D.L."/>
            <person name="Alikhan N.F."/>
            <person name="Baker D."/>
            <person name="Gharbi K."/>
            <person name="Hall N."/>
            <person name="Watson M."/>
            <person name="Adriaenssens E.M."/>
            <person name="Foster-Nyarko E."/>
            <person name="Jarju S."/>
            <person name="Secka A."/>
            <person name="Antonio M."/>
            <person name="Oren A."/>
            <person name="Chaudhuri R.R."/>
            <person name="La Ragione R."/>
            <person name="Hildebrand F."/>
            <person name="Pallen M.J."/>
        </authorList>
    </citation>
    <scope>NUCLEOTIDE SEQUENCE</scope>
    <source>
        <strain evidence="4">ChiHjej10B9-4811</strain>
    </source>
</reference>
<feature type="transmembrane region" description="Helical" evidence="1">
    <location>
        <begin position="223"/>
        <end position="239"/>
    </location>
</feature>
<sequence>MNRTRHRHKPLGSFIEQPKFRPEVQGLRSLAVLLVVMYHVWFGKVSGGVDVFLFISAFLLSLSSLRKIQDGKPLKVVSYWLHVFQRLLPAAATVIAATLVAAYFIIAPSRWASLLADAKAALFYFLNWRLAFNSVDYYAQDATLKTPFQHFWSLSMQGQIFIIWPLLFAFVAFLVGYLRLKVLPTALFVFGTVFVTSLTFSVIETSTNQSFAYFDTRTRLWEFAAGTLLAMLVLAWRVPFWLKVPLGWLGVIGLVTCGWLLPVEQAFPGYLALWPLLSGAFVIAAGQTGSRFGVDRLLSAKPLQKMGAISYCLYLVHWPILILYTTAIGEPKAGWIDGTLVILSSIAAAWILHNVVEKPLRAWEKKPSRRALRHLMHSKAPWSGNHQKPQNSWVRPASVIGAVLLLTGGATAGAQVWLNSKVTQWQADAALAGTARFPGALAAGTSQTYSDPAIPMYLDENHWEVLDHSCSTYPGLEYSQIETMDEDSFCSYSLTGGSYNAPILVVAGDSHANFSTPIYQELATSYGMNLMAVFRPGCRLSVPDQSWATGDPAQTPSCKEFNSRVLDAMEIIEPEYVALISTRTWVNSSGEVPVEGLNALAHRFENQGTEVIALRDNPRFLNDMFTCAEAVSSTCASPVKEHLADTNPALAELKELTNVYQVDLTNAYCPEGLCQAVIGNVKVYLDNNHITKQFAVTTTSLVEDQLLAQGWNPAR</sequence>
<feature type="transmembrane region" description="Helical" evidence="1">
    <location>
        <begin position="397"/>
        <end position="418"/>
    </location>
</feature>
<dbReference type="AlphaFoldDB" id="A0A9D2UEM3"/>
<name>A0A9D2UEM3_9MICC</name>
<keyword evidence="1" id="KW-0472">Membrane</keyword>
<comment type="caution">
    <text evidence="4">The sequence shown here is derived from an EMBL/GenBank/DDBJ whole genome shotgun (WGS) entry which is preliminary data.</text>
</comment>
<evidence type="ECO:0000256" key="1">
    <source>
        <dbReference type="SAM" id="Phobius"/>
    </source>
</evidence>
<evidence type="ECO:0000259" key="3">
    <source>
        <dbReference type="Pfam" id="PF19040"/>
    </source>
</evidence>
<feature type="transmembrane region" description="Helical" evidence="1">
    <location>
        <begin position="335"/>
        <end position="356"/>
    </location>
</feature>
<feature type="transmembrane region" description="Helical" evidence="1">
    <location>
        <begin position="185"/>
        <end position="203"/>
    </location>
</feature>
<dbReference type="PANTHER" id="PTHR23028:SF53">
    <property type="entry name" value="ACYL_TRANSF_3 DOMAIN-CONTAINING PROTEIN"/>
    <property type="match status" value="1"/>
</dbReference>
<evidence type="ECO:0000313" key="5">
    <source>
        <dbReference type="Proteomes" id="UP000823908"/>
    </source>
</evidence>
<dbReference type="InterPro" id="IPR050879">
    <property type="entry name" value="Acyltransferase_3"/>
</dbReference>
<keyword evidence="4" id="KW-0808">Transferase</keyword>
<dbReference type="Pfam" id="PF19040">
    <property type="entry name" value="SGNH"/>
    <property type="match status" value="1"/>
</dbReference>
<dbReference type="Pfam" id="PF01757">
    <property type="entry name" value="Acyl_transf_3"/>
    <property type="match status" value="1"/>
</dbReference>
<organism evidence="4 5">
    <name type="scientific">Candidatus Rothia avistercoris</name>
    <dbReference type="NCBI Taxonomy" id="2840479"/>
    <lineage>
        <taxon>Bacteria</taxon>
        <taxon>Bacillati</taxon>
        <taxon>Actinomycetota</taxon>
        <taxon>Actinomycetes</taxon>
        <taxon>Micrococcales</taxon>
        <taxon>Micrococcaceae</taxon>
        <taxon>Rothia</taxon>
    </lineage>
</organism>
<feature type="transmembrane region" description="Helical" evidence="1">
    <location>
        <begin position="246"/>
        <end position="263"/>
    </location>
</feature>
<reference evidence="4" key="2">
    <citation type="submission" date="2021-04" db="EMBL/GenBank/DDBJ databases">
        <authorList>
            <person name="Gilroy R."/>
        </authorList>
    </citation>
    <scope>NUCLEOTIDE SEQUENCE</scope>
    <source>
        <strain evidence="4">ChiHjej10B9-4811</strain>
    </source>
</reference>
<dbReference type="PANTHER" id="PTHR23028">
    <property type="entry name" value="ACETYLTRANSFERASE"/>
    <property type="match status" value="1"/>
</dbReference>
<feature type="transmembrane region" description="Helical" evidence="1">
    <location>
        <begin position="26"/>
        <end position="42"/>
    </location>
</feature>
<feature type="transmembrane region" description="Helical" evidence="1">
    <location>
        <begin position="87"/>
        <end position="106"/>
    </location>
</feature>
<protein>
    <submittedName>
        <fullName evidence="4">Acyltransferase</fullName>
    </submittedName>
</protein>
<dbReference type="InterPro" id="IPR002656">
    <property type="entry name" value="Acyl_transf_3_dom"/>
</dbReference>
<dbReference type="InterPro" id="IPR043968">
    <property type="entry name" value="SGNH"/>
</dbReference>
<dbReference type="GO" id="GO:0016020">
    <property type="term" value="C:membrane"/>
    <property type="evidence" value="ECO:0007669"/>
    <property type="project" value="TreeGrafter"/>
</dbReference>
<feature type="transmembrane region" description="Helical" evidence="1">
    <location>
        <begin position="269"/>
        <end position="287"/>
    </location>
</feature>
<feature type="transmembrane region" description="Helical" evidence="1">
    <location>
        <begin position="48"/>
        <end position="66"/>
    </location>
</feature>
<keyword evidence="1" id="KW-1133">Transmembrane helix</keyword>
<dbReference type="GO" id="GO:0009103">
    <property type="term" value="P:lipopolysaccharide biosynthetic process"/>
    <property type="evidence" value="ECO:0007669"/>
    <property type="project" value="TreeGrafter"/>
</dbReference>
<dbReference type="Proteomes" id="UP000823908">
    <property type="component" value="Unassembled WGS sequence"/>
</dbReference>
<gene>
    <name evidence="4" type="ORF">H9908_04075</name>
</gene>
<feature type="domain" description="Acyltransferase 3" evidence="2">
    <location>
        <begin position="23"/>
        <end position="352"/>
    </location>
</feature>
<keyword evidence="1" id="KW-0812">Transmembrane</keyword>
<keyword evidence="4" id="KW-0012">Acyltransferase</keyword>
<feature type="transmembrane region" description="Helical" evidence="1">
    <location>
        <begin position="160"/>
        <end position="178"/>
    </location>
</feature>
<dbReference type="EMBL" id="DWUS01000094">
    <property type="protein sequence ID" value="HJD51028.1"/>
    <property type="molecule type" value="Genomic_DNA"/>
</dbReference>
<feature type="transmembrane region" description="Helical" evidence="1">
    <location>
        <begin position="308"/>
        <end position="329"/>
    </location>
</feature>
<evidence type="ECO:0000259" key="2">
    <source>
        <dbReference type="Pfam" id="PF01757"/>
    </source>
</evidence>
<dbReference type="GO" id="GO:0016747">
    <property type="term" value="F:acyltransferase activity, transferring groups other than amino-acyl groups"/>
    <property type="evidence" value="ECO:0007669"/>
    <property type="project" value="InterPro"/>
</dbReference>
<proteinExistence type="predicted"/>
<evidence type="ECO:0000313" key="4">
    <source>
        <dbReference type="EMBL" id="HJD51028.1"/>
    </source>
</evidence>